<dbReference type="eggNOG" id="COG1143">
    <property type="taxonomic scope" value="Bacteria"/>
</dbReference>
<evidence type="ECO:0000256" key="1">
    <source>
        <dbReference type="ARBA" id="ARBA00022485"/>
    </source>
</evidence>
<keyword evidence="3" id="KW-0408">Iron</keyword>
<gene>
    <name evidence="7" type="ordered locus">Tlie_1199</name>
</gene>
<sequence>MLNRMLIQILRQWVDDPATNPFPTKHMPDSLTEALEAAAEGRLELNPPVPVPENFRGKIGYDRAACIGCKMCMRVCPANAISYDQEDKKVRFHMDRCCFCAQCTEICPVKCIWMTEEFAFASYNRKEQVVVDSGPREKASEEESSDDEGKKTQKTVYVIDKEKCIGCTKCARICPVKAISGNLKEPHVIDENACVGCGACADACPVKAIHPKE</sequence>
<evidence type="ECO:0000256" key="2">
    <source>
        <dbReference type="ARBA" id="ARBA00022723"/>
    </source>
</evidence>
<dbReference type="CDD" id="cd10549">
    <property type="entry name" value="MtMvhB_like"/>
    <property type="match status" value="1"/>
</dbReference>
<dbReference type="InterPro" id="IPR050572">
    <property type="entry name" value="Fe-S_Ferredoxin"/>
</dbReference>
<dbReference type="EMBL" id="CP003096">
    <property type="protein sequence ID" value="AER66930.1"/>
    <property type="molecule type" value="Genomic_DNA"/>
</dbReference>
<dbReference type="HOGENOM" id="CLU_067218_4_6_0"/>
<feature type="region of interest" description="Disordered" evidence="5">
    <location>
        <begin position="131"/>
        <end position="152"/>
    </location>
</feature>
<dbReference type="InterPro" id="IPR017900">
    <property type="entry name" value="4Fe4S_Fe_S_CS"/>
</dbReference>
<dbReference type="Pfam" id="PF14697">
    <property type="entry name" value="Fer4_21"/>
    <property type="match status" value="1"/>
</dbReference>
<dbReference type="InterPro" id="IPR017896">
    <property type="entry name" value="4Fe4S_Fe-S-bd"/>
</dbReference>
<dbReference type="PROSITE" id="PS00198">
    <property type="entry name" value="4FE4S_FER_1"/>
    <property type="match status" value="2"/>
</dbReference>
<keyword evidence="1" id="KW-0004">4Fe-4S</keyword>
<name>G7V5M0_THELD</name>
<dbReference type="OrthoDB" id="9803192at2"/>
<feature type="domain" description="4Fe-4S ferredoxin-type" evidence="6">
    <location>
        <begin position="57"/>
        <end position="86"/>
    </location>
</feature>
<dbReference type="Pfam" id="PF13237">
    <property type="entry name" value="Fer4_10"/>
    <property type="match status" value="1"/>
</dbReference>
<dbReference type="eggNOG" id="COG2878">
    <property type="taxonomic scope" value="Bacteria"/>
</dbReference>
<dbReference type="SUPFAM" id="SSF54862">
    <property type="entry name" value="4Fe-4S ferredoxins"/>
    <property type="match status" value="2"/>
</dbReference>
<evidence type="ECO:0000313" key="7">
    <source>
        <dbReference type="EMBL" id="AER66930.1"/>
    </source>
</evidence>
<keyword evidence="8" id="KW-1185">Reference proteome</keyword>
<keyword evidence="2" id="KW-0479">Metal-binding</keyword>
<protein>
    <submittedName>
        <fullName evidence="7">4Fe-4S ferredoxin iron-sulfur binding domain protein</fullName>
    </submittedName>
</protein>
<evidence type="ECO:0000256" key="5">
    <source>
        <dbReference type="SAM" id="MobiDB-lite"/>
    </source>
</evidence>
<reference evidence="7 8" key="2">
    <citation type="journal article" date="2012" name="Stand. Genomic Sci.">
        <title>Genome sequence of the moderately thermophilic, amino-acid-degrading and sulfur-reducing bacterium Thermovirga lienii type strain (Cas60314(T)).</title>
        <authorList>
            <person name="Goker M."/>
            <person name="Saunders E."/>
            <person name="Lapidus A."/>
            <person name="Nolan M."/>
            <person name="Lucas S."/>
            <person name="Hammon N."/>
            <person name="Deshpande S."/>
            <person name="Cheng J.F."/>
            <person name="Han C."/>
            <person name="Tapia R."/>
            <person name="Goodwin L.A."/>
            <person name="Pitluck S."/>
            <person name="Liolios K."/>
            <person name="Mavromatis K."/>
            <person name="Pagani I."/>
            <person name="Ivanova N."/>
            <person name="Mikhailova N."/>
            <person name="Pati A."/>
            <person name="Chen A."/>
            <person name="Palaniappan K."/>
            <person name="Land M."/>
            <person name="Chang Y.J."/>
            <person name="Jeffries C.D."/>
            <person name="Brambilla E.M."/>
            <person name="Rohde M."/>
            <person name="Spring S."/>
            <person name="Detter J.C."/>
            <person name="Woyke T."/>
            <person name="Bristow J."/>
            <person name="Eisen J.A."/>
            <person name="Markowitz V."/>
            <person name="Hugenholtz P."/>
            <person name="Kyrpides N.C."/>
            <person name="Klenk H.P."/>
        </authorList>
    </citation>
    <scope>NUCLEOTIDE SEQUENCE [LARGE SCALE GENOMIC DNA]</scope>
    <source>
        <strain evidence="8">ATCC BAA-1197 / DSM 17291 / Cas60314</strain>
    </source>
</reference>
<dbReference type="PANTHER" id="PTHR43687:SF1">
    <property type="entry name" value="FERREDOXIN III"/>
    <property type="match status" value="1"/>
</dbReference>
<evidence type="ECO:0000256" key="4">
    <source>
        <dbReference type="ARBA" id="ARBA00023014"/>
    </source>
</evidence>
<feature type="compositionally biased region" description="Basic and acidic residues" evidence="5">
    <location>
        <begin position="131"/>
        <end position="151"/>
    </location>
</feature>
<evidence type="ECO:0000259" key="6">
    <source>
        <dbReference type="PROSITE" id="PS51379"/>
    </source>
</evidence>
<keyword evidence="4" id="KW-0411">Iron-sulfur</keyword>
<dbReference type="GO" id="GO:0046872">
    <property type="term" value="F:metal ion binding"/>
    <property type="evidence" value="ECO:0007669"/>
    <property type="project" value="UniProtKB-KW"/>
</dbReference>
<feature type="domain" description="4Fe-4S ferredoxin-type" evidence="6">
    <location>
        <begin position="185"/>
        <end position="213"/>
    </location>
</feature>
<dbReference type="STRING" id="580340.Tlie_1199"/>
<reference evidence="8" key="1">
    <citation type="submission" date="2011-10" db="EMBL/GenBank/DDBJ databases">
        <title>The complete genome of chromosome of Thermovirga lienii DSM 17291.</title>
        <authorList>
            <consortium name="US DOE Joint Genome Institute (JGI-PGF)"/>
            <person name="Lucas S."/>
            <person name="Copeland A."/>
            <person name="Lapidus A."/>
            <person name="Glavina del Rio T."/>
            <person name="Dalin E."/>
            <person name="Tice H."/>
            <person name="Bruce D."/>
            <person name="Goodwin L."/>
            <person name="Pitluck S."/>
            <person name="Peters L."/>
            <person name="Mikhailova N."/>
            <person name="Saunders E."/>
            <person name="Kyrpides N."/>
            <person name="Mavromatis K."/>
            <person name="Ivanova N."/>
            <person name="Last F.I."/>
            <person name="Brettin T."/>
            <person name="Detter J.C."/>
            <person name="Han C."/>
            <person name="Larimer F."/>
            <person name="Land M."/>
            <person name="Hauser L."/>
            <person name="Markowitz V."/>
            <person name="Cheng J.-F."/>
            <person name="Hugenholtz P."/>
            <person name="Woyke T."/>
            <person name="Wu D."/>
            <person name="Spring S."/>
            <person name="Schroeder M."/>
            <person name="Brambilla E.-M."/>
            <person name="Klenk H.-P."/>
            <person name="Eisen J.A."/>
        </authorList>
    </citation>
    <scope>NUCLEOTIDE SEQUENCE [LARGE SCALE GENOMIC DNA]</scope>
    <source>
        <strain evidence="8">ATCC BAA-1197 / DSM 17291 / Cas60314</strain>
    </source>
</reference>
<dbReference type="Gene3D" id="3.30.70.3270">
    <property type="match status" value="1"/>
</dbReference>
<dbReference type="PROSITE" id="PS51379">
    <property type="entry name" value="4FE4S_FER_2"/>
    <property type="match status" value="4"/>
</dbReference>
<proteinExistence type="predicted"/>
<dbReference type="PANTHER" id="PTHR43687">
    <property type="entry name" value="ADENYLYLSULFATE REDUCTASE, BETA SUBUNIT"/>
    <property type="match status" value="1"/>
</dbReference>
<dbReference type="GO" id="GO:0051539">
    <property type="term" value="F:4 iron, 4 sulfur cluster binding"/>
    <property type="evidence" value="ECO:0007669"/>
    <property type="project" value="UniProtKB-KW"/>
</dbReference>
<dbReference type="AlphaFoldDB" id="G7V5M0"/>
<evidence type="ECO:0000313" key="8">
    <source>
        <dbReference type="Proteomes" id="UP000005868"/>
    </source>
</evidence>
<evidence type="ECO:0000256" key="3">
    <source>
        <dbReference type="ARBA" id="ARBA00023004"/>
    </source>
</evidence>
<accession>G7V5M0</accession>
<dbReference type="NCBIfam" id="NF006221">
    <property type="entry name" value="PRK08348.1"/>
    <property type="match status" value="1"/>
</dbReference>
<dbReference type="Proteomes" id="UP000005868">
    <property type="component" value="Chromosome"/>
</dbReference>
<feature type="domain" description="4Fe-4S ferredoxin-type" evidence="6">
    <location>
        <begin position="88"/>
        <end position="117"/>
    </location>
</feature>
<dbReference type="KEGG" id="tli:Tlie_1199"/>
<dbReference type="Gene3D" id="3.30.70.20">
    <property type="match status" value="1"/>
</dbReference>
<feature type="domain" description="4Fe-4S ferredoxin-type" evidence="6">
    <location>
        <begin position="155"/>
        <end position="184"/>
    </location>
</feature>
<organism evidence="7 8">
    <name type="scientific">Thermovirga lienii (strain ATCC BAA-1197 / DSM 17291 / Cas60314)</name>
    <dbReference type="NCBI Taxonomy" id="580340"/>
    <lineage>
        <taxon>Bacteria</taxon>
        <taxon>Thermotogati</taxon>
        <taxon>Synergistota</taxon>
        <taxon>Synergistia</taxon>
        <taxon>Synergistales</taxon>
        <taxon>Thermovirgaceae</taxon>
        <taxon>Thermovirga</taxon>
    </lineage>
</organism>